<reference evidence="3 4" key="1">
    <citation type="submission" date="2020-08" db="EMBL/GenBank/DDBJ databases">
        <title>Sequencing the genomes of 1000 actinobacteria strains.</title>
        <authorList>
            <person name="Klenk H.-P."/>
        </authorList>
    </citation>
    <scope>NUCLEOTIDE SEQUENCE [LARGE SCALE GENOMIC DNA]</scope>
    <source>
        <strain evidence="3 4">DSM 105784</strain>
    </source>
</reference>
<keyword evidence="1" id="KW-1133">Transmembrane helix</keyword>
<dbReference type="RefSeq" id="WP_184233172.1">
    <property type="nucleotide sequence ID" value="NZ_JACHMJ010000001.1"/>
</dbReference>
<dbReference type="Proteomes" id="UP000536685">
    <property type="component" value="Unassembled WGS sequence"/>
</dbReference>
<feature type="transmembrane region" description="Helical" evidence="1">
    <location>
        <begin position="32"/>
        <end position="56"/>
    </location>
</feature>
<evidence type="ECO:0000256" key="1">
    <source>
        <dbReference type="SAM" id="Phobius"/>
    </source>
</evidence>
<name>A0A841AFQ9_9MICO</name>
<dbReference type="EMBL" id="JACHMJ010000001">
    <property type="protein sequence ID" value="MBB5842077.1"/>
    <property type="molecule type" value="Genomic_DNA"/>
</dbReference>
<proteinExistence type="predicted"/>
<dbReference type="AlphaFoldDB" id="A0A841AFQ9"/>
<evidence type="ECO:0000313" key="4">
    <source>
        <dbReference type="Proteomes" id="UP000536685"/>
    </source>
</evidence>
<organism evidence="3 4">
    <name type="scientific">Conyzicola lurida</name>
    <dbReference type="NCBI Taxonomy" id="1172621"/>
    <lineage>
        <taxon>Bacteria</taxon>
        <taxon>Bacillati</taxon>
        <taxon>Actinomycetota</taxon>
        <taxon>Actinomycetes</taxon>
        <taxon>Micrococcales</taxon>
        <taxon>Microbacteriaceae</taxon>
        <taxon>Conyzicola</taxon>
    </lineage>
</organism>
<evidence type="ECO:0000313" key="3">
    <source>
        <dbReference type="EMBL" id="MBB5842077.1"/>
    </source>
</evidence>
<comment type="caution">
    <text evidence="3">The sequence shown here is derived from an EMBL/GenBank/DDBJ whole genome shotgun (WGS) entry which is preliminary data.</text>
</comment>
<dbReference type="Pfam" id="PF13399">
    <property type="entry name" value="LytR_C"/>
    <property type="match status" value="1"/>
</dbReference>
<sequence length="190" mass="19614">MASYPKDRFDDLPKDLVRVGAHRAPKKRGGGWIGFAWAALATLVLIVGGLFTLSLVDPSIRFEFPGLPAASEPSATPTDATTPTALPLTDPALIDPARGITITVLNGSTVVGQQDVAGAALTSLGWPVGSLTTASTSDIEETIVYYSNPADEEIARGLVQALGVGDVRESTAFVGAPITIVLGADYAPTP</sequence>
<keyword evidence="4" id="KW-1185">Reference proteome</keyword>
<protein>
    <recommendedName>
        <fullName evidence="2">LytR/CpsA/Psr regulator C-terminal domain-containing protein</fullName>
    </recommendedName>
</protein>
<feature type="domain" description="LytR/CpsA/Psr regulator C-terminal" evidence="2">
    <location>
        <begin position="100"/>
        <end position="186"/>
    </location>
</feature>
<dbReference type="InterPro" id="IPR027381">
    <property type="entry name" value="LytR/CpsA/Psr_C"/>
</dbReference>
<keyword evidence="1" id="KW-0472">Membrane</keyword>
<keyword evidence="1" id="KW-0812">Transmembrane</keyword>
<evidence type="ECO:0000259" key="2">
    <source>
        <dbReference type="Pfam" id="PF13399"/>
    </source>
</evidence>
<accession>A0A841AFQ9</accession>
<dbReference type="Gene3D" id="3.30.70.2390">
    <property type="match status" value="1"/>
</dbReference>
<gene>
    <name evidence="3" type="ORF">HD599_000400</name>
</gene>